<dbReference type="InterPro" id="IPR012340">
    <property type="entry name" value="NA-bd_OB-fold"/>
</dbReference>
<dbReference type="InterPro" id="IPR024222">
    <property type="entry name" value="Ten1_fungal"/>
</dbReference>
<dbReference type="GO" id="GO:0043047">
    <property type="term" value="F:single-stranded telomeric DNA binding"/>
    <property type="evidence" value="ECO:0007669"/>
    <property type="project" value="InterPro"/>
</dbReference>
<reference evidence="1 2" key="1">
    <citation type="journal article" date="2018" name="Nat. Ecol. Evol.">
        <title>Pezizomycetes genomes reveal the molecular basis of ectomycorrhizal truffle lifestyle.</title>
        <authorList>
            <person name="Murat C."/>
            <person name="Payen T."/>
            <person name="Noel B."/>
            <person name="Kuo A."/>
            <person name="Morin E."/>
            <person name="Chen J."/>
            <person name="Kohler A."/>
            <person name="Krizsan K."/>
            <person name="Balestrini R."/>
            <person name="Da Silva C."/>
            <person name="Montanini B."/>
            <person name="Hainaut M."/>
            <person name="Levati E."/>
            <person name="Barry K.W."/>
            <person name="Belfiori B."/>
            <person name="Cichocki N."/>
            <person name="Clum A."/>
            <person name="Dockter R.B."/>
            <person name="Fauchery L."/>
            <person name="Guy J."/>
            <person name="Iotti M."/>
            <person name="Le Tacon F."/>
            <person name="Lindquist E.A."/>
            <person name="Lipzen A."/>
            <person name="Malagnac F."/>
            <person name="Mello A."/>
            <person name="Molinier V."/>
            <person name="Miyauchi S."/>
            <person name="Poulain J."/>
            <person name="Riccioni C."/>
            <person name="Rubini A."/>
            <person name="Sitrit Y."/>
            <person name="Splivallo R."/>
            <person name="Traeger S."/>
            <person name="Wang M."/>
            <person name="Zifcakova L."/>
            <person name="Wipf D."/>
            <person name="Zambonelli A."/>
            <person name="Paolocci F."/>
            <person name="Nowrousian M."/>
            <person name="Ottonello S."/>
            <person name="Baldrian P."/>
            <person name="Spatafora J.W."/>
            <person name="Henrissat B."/>
            <person name="Nagy L.G."/>
            <person name="Aury J.M."/>
            <person name="Wincker P."/>
            <person name="Grigoriev I.V."/>
            <person name="Bonfante P."/>
            <person name="Martin F.M."/>
        </authorList>
    </citation>
    <scope>NUCLEOTIDE SEQUENCE [LARGE SCALE GENOMIC DNA]</scope>
    <source>
        <strain evidence="1 2">120613-1</strain>
    </source>
</reference>
<proteinExistence type="predicted"/>
<dbReference type="GO" id="GO:0016233">
    <property type="term" value="P:telomere capping"/>
    <property type="evidence" value="ECO:0007669"/>
    <property type="project" value="InterPro"/>
</dbReference>
<sequence>MEPSSSSSSLPYKQPGSKLLPLIQIPSCPPNTRVRFLGCIASYDITTAQLGLSHPPSSILIKTDVSLLTNSFSMGDLRDGEWVNVIGDTQEREEGEEALVRAITLWSAGGINLGKYEKGVKGRMEADALS</sequence>
<evidence type="ECO:0000313" key="1">
    <source>
        <dbReference type="EMBL" id="RPB02681.1"/>
    </source>
</evidence>
<gene>
    <name evidence="1" type="ORF">L873DRAFT_427604</name>
</gene>
<dbReference type="Proteomes" id="UP000276215">
    <property type="component" value="Unassembled WGS sequence"/>
</dbReference>
<dbReference type="Pfam" id="PF12658">
    <property type="entry name" value="Ten1"/>
    <property type="match status" value="1"/>
</dbReference>
<protein>
    <submittedName>
        <fullName evidence="1">Uncharacterized protein</fullName>
    </submittedName>
</protein>
<dbReference type="AlphaFoldDB" id="A0A3N4K2P6"/>
<evidence type="ECO:0000313" key="2">
    <source>
        <dbReference type="Proteomes" id="UP000276215"/>
    </source>
</evidence>
<dbReference type="OrthoDB" id="5275361at2759"/>
<accession>A0A3N4K2P6</accession>
<dbReference type="GO" id="GO:1990879">
    <property type="term" value="C:CST complex"/>
    <property type="evidence" value="ECO:0007669"/>
    <property type="project" value="InterPro"/>
</dbReference>
<organism evidence="1 2">
    <name type="scientific">Choiromyces venosus 120613-1</name>
    <dbReference type="NCBI Taxonomy" id="1336337"/>
    <lineage>
        <taxon>Eukaryota</taxon>
        <taxon>Fungi</taxon>
        <taxon>Dikarya</taxon>
        <taxon>Ascomycota</taxon>
        <taxon>Pezizomycotina</taxon>
        <taxon>Pezizomycetes</taxon>
        <taxon>Pezizales</taxon>
        <taxon>Tuberaceae</taxon>
        <taxon>Choiromyces</taxon>
    </lineage>
</organism>
<keyword evidence="2" id="KW-1185">Reference proteome</keyword>
<dbReference type="Gene3D" id="2.40.50.140">
    <property type="entry name" value="Nucleic acid-binding proteins"/>
    <property type="match status" value="1"/>
</dbReference>
<name>A0A3N4K2P6_9PEZI</name>
<dbReference type="EMBL" id="ML120367">
    <property type="protein sequence ID" value="RPB02681.1"/>
    <property type="molecule type" value="Genomic_DNA"/>
</dbReference>